<dbReference type="Pfam" id="PF07714">
    <property type="entry name" value="PK_Tyr_Ser-Thr"/>
    <property type="match status" value="1"/>
</dbReference>
<dbReference type="SUPFAM" id="SSF56112">
    <property type="entry name" value="Protein kinase-like (PK-like)"/>
    <property type="match status" value="1"/>
</dbReference>
<keyword evidence="5" id="KW-0067">ATP-binding</keyword>
<evidence type="ECO:0000256" key="4">
    <source>
        <dbReference type="ARBA" id="ARBA00022777"/>
    </source>
</evidence>
<evidence type="ECO:0000313" key="8">
    <source>
        <dbReference type="EMBL" id="PON78434.1"/>
    </source>
</evidence>
<proteinExistence type="predicted"/>
<protein>
    <submittedName>
        <fullName evidence="8">Tyrosine-protein kinase</fullName>
    </submittedName>
</protein>
<dbReference type="Proteomes" id="UP000237105">
    <property type="component" value="Unassembled WGS sequence"/>
</dbReference>
<evidence type="ECO:0000256" key="1">
    <source>
        <dbReference type="ARBA" id="ARBA00022527"/>
    </source>
</evidence>
<evidence type="ECO:0000256" key="5">
    <source>
        <dbReference type="ARBA" id="ARBA00022840"/>
    </source>
</evidence>
<reference evidence="9" key="1">
    <citation type="submission" date="2016-06" db="EMBL/GenBank/DDBJ databases">
        <title>Parallel loss of symbiosis genes in relatives of nitrogen-fixing non-legume Parasponia.</title>
        <authorList>
            <person name="Van Velzen R."/>
            <person name="Holmer R."/>
            <person name="Bu F."/>
            <person name="Rutten L."/>
            <person name="Van Zeijl A."/>
            <person name="Liu W."/>
            <person name="Santuari L."/>
            <person name="Cao Q."/>
            <person name="Sharma T."/>
            <person name="Shen D."/>
            <person name="Roswanjaya Y."/>
            <person name="Wardhani T."/>
            <person name="Kalhor M.S."/>
            <person name="Jansen J."/>
            <person name="Van den Hoogen J."/>
            <person name="Gungor B."/>
            <person name="Hartog M."/>
            <person name="Hontelez J."/>
            <person name="Verver J."/>
            <person name="Yang W.-C."/>
            <person name="Schijlen E."/>
            <person name="Repin R."/>
            <person name="Schilthuizen M."/>
            <person name="Schranz E."/>
            <person name="Heidstra R."/>
            <person name="Miyata K."/>
            <person name="Fedorova E."/>
            <person name="Kohlen W."/>
            <person name="Bisseling T."/>
            <person name="Smit S."/>
            <person name="Geurts R."/>
        </authorList>
    </citation>
    <scope>NUCLEOTIDE SEQUENCE [LARGE SCALE GENOMIC DNA]</scope>
    <source>
        <strain evidence="9">cv. WU1-14</strain>
    </source>
</reference>
<dbReference type="EMBL" id="JXTB01000009">
    <property type="protein sequence ID" value="PON78434.1"/>
    <property type="molecule type" value="Genomic_DNA"/>
</dbReference>
<evidence type="ECO:0000256" key="2">
    <source>
        <dbReference type="ARBA" id="ARBA00022679"/>
    </source>
</evidence>
<keyword evidence="4 8" id="KW-0418">Kinase</keyword>
<dbReference type="GO" id="GO:0005524">
    <property type="term" value="F:ATP binding"/>
    <property type="evidence" value="ECO:0007669"/>
    <property type="project" value="UniProtKB-KW"/>
</dbReference>
<dbReference type="Gene3D" id="1.10.510.10">
    <property type="entry name" value="Transferase(Phosphotransferase) domain 1"/>
    <property type="match status" value="1"/>
</dbReference>
<sequence length="137" mass="14723">MSPEYVVHGLFSTKSDVFSFGVILLEIVSGKRNASFHKPNSCLNLLGHAWVTLMAANSCPMGNFMLCIQVGLLCVQESVEDRPTMSDVILMLSNEGVSLAEPKGPAFSTLLSVVDDSSSREETPSQNPATMSAVEAR</sequence>
<evidence type="ECO:0000256" key="3">
    <source>
        <dbReference type="ARBA" id="ARBA00022741"/>
    </source>
</evidence>
<evidence type="ECO:0000256" key="6">
    <source>
        <dbReference type="SAM" id="MobiDB-lite"/>
    </source>
</evidence>
<feature type="region of interest" description="Disordered" evidence="6">
    <location>
        <begin position="115"/>
        <end position="137"/>
    </location>
</feature>
<organism evidence="8 9">
    <name type="scientific">Parasponia andersonii</name>
    <name type="common">Sponia andersonii</name>
    <dbReference type="NCBI Taxonomy" id="3476"/>
    <lineage>
        <taxon>Eukaryota</taxon>
        <taxon>Viridiplantae</taxon>
        <taxon>Streptophyta</taxon>
        <taxon>Embryophyta</taxon>
        <taxon>Tracheophyta</taxon>
        <taxon>Spermatophyta</taxon>
        <taxon>Magnoliopsida</taxon>
        <taxon>eudicotyledons</taxon>
        <taxon>Gunneridae</taxon>
        <taxon>Pentapetalae</taxon>
        <taxon>rosids</taxon>
        <taxon>fabids</taxon>
        <taxon>Rosales</taxon>
        <taxon>Cannabaceae</taxon>
        <taxon>Parasponia</taxon>
    </lineage>
</organism>
<dbReference type="InterPro" id="IPR011009">
    <property type="entry name" value="Kinase-like_dom_sf"/>
</dbReference>
<dbReference type="AlphaFoldDB" id="A0A2P5DYS2"/>
<feature type="domain" description="Serine-threonine/tyrosine-protein kinase catalytic" evidence="7">
    <location>
        <begin position="1"/>
        <end position="89"/>
    </location>
</feature>
<keyword evidence="3" id="KW-0547">Nucleotide-binding</keyword>
<name>A0A2P5DYS2_PARAD</name>
<dbReference type="GO" id="GO:0005886">
    <property type="term" value="C:plasma membrane"/>
    <property type="evidence" value="ECO:0007669"/>
    <property type="project" value="TreeGrafter"/>
</dbReference>
<keyword evidence="9" id="KW-1185">Reference proteome</keyword>
<dbReference type="InterPro" id="IPR001245">
    <property type="entry name" value="Ser-Thr/Tyr_kinase_cat_dom"/>
</dbReference>
<keyword evidence="2" id="KW-0808">Transferase</keyword>
<comment type="caution">
    <text evidence="8">The sequence shown here is derived from an EMBL/GenBank/DDBJ whole genome shotgun (WGS) entry which is preliminary data.</text>
</comment>
<gene>
    <name evidence="8" type="ORF">PanWU01x14_020720</name>
</gene>
<dbReference type="PANTHER" id="PTHR27002">
    <property type="entry name" value="RECEPTOR-LIKE SERINE/THREONINE-PROTEIN KINASE SD1-8"/>
    <property type="match status" value="1"/>
</dbReference>
<dbReference type="OrthoDB" id="4062651at2759"/>
<keyword evidence="1" id="KW-0723">Serine/threonine-protein kinase</keyword>
<dbReference type="PANTHER" id="PTHR27002:SF944">
    <property type="entry name" value="G-TYPE LECTIN S-RECEPTOR-LIKE SERINE_THREONINE-PROTEIN KINASE CES101"/>
    <property type="match status" value="1"/>
</dbReference>
<dbReference type="GO" id="GO:0004674">
    <property type="term" value="F:protein serine/threonine kinase activity"/>
    <property type="evidence" value="ECO:0007669"/>
    <property type="project" value="UniProtKB-KW"/>
</dbReference>
<evidence type="ECO:0000313" key="9">
    <source>
        <dbReference type="Proteomes" id="UP000237105"/>
    </source>
</evidence>
<accession>A0A2P5DYS2</accession>
<evidence type="ECO:0000259" key="7">
    <source>
        <dbReference type="Pfam" id="PF07714"/>
    </source>
</evidence>